<dbReference type="Pfam" id="PF25919">
    <property type="entry name" value="BSH_CusB"/>
    <property type="match status" value="1"/>
</dbReference>
<feature type="domain" description="CusB-like barrel-sandwich hybrid" evidence="5">
    <location>
        <begin position="157"/>
        <end position="271"/>
    </location>
</feature>
<sequence length="447" mass="48195">MPVYEEGDQTPAASAAPPASPARPPLYYQDPSGRPEYSAVPRKSADGRGFVPVYEDAGAPGPAPAPAPSSAGGRGRILYYRNPMGLPDTSPVPKKDSMGMDYIPVYEDEANQPAGTVTVSPERVQMLGVRTALATERTMTRSIRAVGTIAVDERRLVVVSPRFEGWIQRLLVNETGQPVRRGQPLFEVYSPDLALAEQEYVVARRLDAGVAAAALARLRNFDLPEEEVARLRRTGTVARTLTLTSPMDGVVLEKAALQGMRFAPGETLFRIGDLSTVWLLADVFEQDLGLVGPGQEASIGLTAYPDRRFTGKVTFVYPTLNAATRTARVRIEILNPEQLLKPDMYATVEIAAPLGSTPMVAVPDSAVLDSGTRQAVLVERAPGRYEPRSVQTGRRADGLVEIRQGIKAGERVVVGANFLIDAESNLRAALQTFAAPPAPTQQEGQRP</sequence>
<dbReference type="PANTHER" id="PTHR30097">
    <property type="entry name" value="CATION EFFLUX SYSTEM PROTEIN CUSB"/>
    <property type="match status" value="1"/>
</dbReference>
<dbReference type="Gene3D" id="2.40.50.100">
    <property type="match status" value="1"/>
</dbReference>
<proteinExistence type="inferred from homology"/>
<dbReference type="InterPro" id="IPR058792">
    <property type="entry name" value="Beta-barrel_RND_2"/>
</dbReference>
<evidence type="ECO:0000256" key="3">
    <source>
        <dbReference type="SAM" id="MobiDB-lite"/>
    </source>
</evidence>
<feature type="domain" description="CusB-like beta-barrel" evidence="6">
    <location>
        <begin position="276"/>
        <end position="352"/>
    </location>
</feature>
<evidence type="ECO:0000259" key="5">
    <source>
        <dbReference type="Pfam" id="PF25919"/>
    </source>
</evidence>
<evidence type="ECO:0000259" key="6">
    <source>
        <dbReference type="Pfam" id="PF25954"/>
    </source>
</evidence>
<dbReference type="PANTHER" id="PTHR30097:SF15">
    <property type="entry name" value="CATION EFFLUX SYSTEM PROTEIN CUSB"/>
    <property type="match status" value="1"/>
</dbReference>
<keyword evidence="2" id="KW-0813">Transport</keyword>
<feature type="domain" description="CzcB-like C-terminal circularly permuted SH3-like" evidence="7">
    <location>
        <begin position="360"/>
        <end position="420"/>
    </location>
</feature>
<reference evidence="8 9" key="1">
    <citation type="journal article" date="2009" name="Int. J. Syst. Evol. Microbiol.">
        <title>Transfer of Teichococcus ludipueritiae and Muricoccus roseus to the genus Roseomonas, as Roseomonas ludipueritiae comb. nov. and Roseomonas rosea comb. nov., respectively, and emended description of the genus Roseomonas.</title>
        <authorList>
            <person name="Sanchez-Porro C."/>
            <person name="Gallego V."/>
            <person name="Busse H.J."/>
            <person name="Kampfer P."/>
            <person name="Ventosa A."/>
        </authorList>
    </citation>
    <scope>NUCLEOTIDE SEQUENCE [LARGE SCALE GENOMIC DNA]</scope>
    <source>
        <strain evidence="8 9">DSM 14915</strain>
    </source>
</reference>
<dbReference type="Gene3D" id="2.40.30.170">
    <property type="match status" value="1"/>
</dbReference>
<feature type="domain" description="CusB-like three alpha-helical bundle" evidence="4">
    <location>
        <begin position="192"/>
        <end position="237"/>
    </location>
</feature>
<evidence type="ECO:0000259" key="7">
    <source>
        <dbReference type="Pfam" id="PF25975"/>
    </source>
</evidence>
<protein>
    <submittedName>
        <fullName evidence="8">Efflux RND transporter periplasmic adaptor subunit</fullName>
    </submittedName>
</protein>
<dbReference type="Proteomes" id="UP000603940">
    <property type="component" value="Unassembled WGS sequence"/>
</dbReference>
<dbReference type="InterPro" id="IPR006143">
    <property type="entry name" value="RND_pump_MFP"/>
</dbReference>
<accession>A0ABR7R2Q0</accession>
<dbReference type="InterPro" id="IPR058791">
    <property type="entry name" value="3HB_CusB"/>
</dbReference>
<name>A0ABR7R2Q0_9PROT</name>
<gene>
    <name evidence="8" type="ORF">IBL25_03510</name>
</gene>
<dbReference type="SUPFAM" id="SSF111369">
    <property type="entry name" value="HlyD-like secretion proteins"/>
    <property type="match status" value="1"/>
</dbReference>
<feature type="region of interest" description="Disordered" evidence="3">
    <location>
        <begin position="1"/>
        <end position="74"/>
    </location>
</feature>
<evidence type="ECO:0000256" key="2">
    <source>
        <dbReference type="ARBA" id="ARBA00022448"/>
    </source>
</evidence>
<keyword evidence="9" id="KW-1185">Reference proteome</keyword>
<evidence type="ECO:0000313" key="8">
    <source>
        <dbReference type="EMBL" id="MBC9176011.1"/>
    </source>
</evidence>
<evidence type="ECO:0000313" key="9">
    <source>
        <dbReference type="Proteomes" id="UP000603940"/>
    </source>
</evidence>
<dbReference type="Gene3D" id="6.10.140.730">
    <property type="match status" value="1"/>
</dbReference>
<dbReference type="Gene3D" id="2.40.420.20">
    <property type="match status" value="1"/>
</dbReference>
<dbReference type="InterPro" id="IPR051909">
    <property type="entry name" value="MFP_Cation_Efflux"/>
</dbReference>
<dbReference type="Pfam" id="PF25954">
    <property type="entry name" value="Beta-barrel_RND_2"/>
    <property type="match status" value="1"/>
</dbReference>
<comment type="similarity">
    <text evidence="1">Belongs to the membrane fusion protein (MFP) (TC 8.A.1) family.</text>
</comment>
<dbReference type="EMBL" id="JACTUZ010000006">
    <property type="protein sequence ID" value="MBC9176011.1"/>
    <property type="molecule type" value="Genomic_DNA"/>
</dbReference>
<comment type="caution">
    <text evidence="8">The sequence shown here is derived from an EMBL/GenBank/DDBJ whole genome shotgun (WGS) entry which is preliminary data.</text>
</comment>
<dbReference type="InterPro" id="IPR058790">
    <property type="entry name" value="BSH_CusB"/>
</dbReference>
<organism evidence="8 9">
    <name type="scientific">Pseudoroseomonas ludipueritiae</name>
    <dbReference type="NCBI Taxonomy" id="198093"/>
    <lineage>
        <taxon>Bacteria</taxon>
        <taxon>Pseudomonadati</taxon>
        <taxon>Pseudomonadota</taxon>
        <taxon>Alphaproteobacteria</taxon>
        <taxon>Acetobacterales</taxon>
        <taxon>Acetobacteraceae</taxon>
        <taxon>Pseudoroseomonas</taxon>
    </lineage>
</organism>
<dbReference type="Pfam" id="PF25869">
    <property type="entry name" value="3HB_CusB"/>
    <property type="match status" value="1"/>
</dbReference>
<dbReference type="InterPro" id="IPR058649">
    <property type="entry name" value="CzcB_C"/>
</dbReference>
<evidence type="ECO:0000259" key="4">
    <source>
        <dbReference type="Pfam" id="PF25869"/>
    </source>
</evidence>
<dbReference type="NCBIfam" id="TIGR01730">
    <property type="entry name" value="RND_mfp"/>
    <property type="match status" value="1"/>
</dbReference>
<dbReference type="Pfam" id="PF25975">
    <property type="entry name" value="CzcB_C"/>
    <property type="match status" value="1"/>
</dbReference>
<evidence type="ECO:0000256" key="1">
    <source>
        <dbReference type="ARBA" id="ARBA00009477"/>
    </source>
</evidence>